<evidence type="ECO:0000256" key="6">
    <source>
        <dbReference type="SAM" id="Coils"/>
    </source>
</evidence>
<dbReference type="SMART" id="SM01256">
    <property type="entry name" value="KNOX2"/>
    <property type="match status" value="1"/>
</dbReference>
<keyword evidence="10" id="KW-1185">Reference proteome</keyword>
<reference evidence="9" key="2">
    <citation type="submission" date="2020-08" db="EMBL/GenBank/DDBJ databases">
        <title>Plant Genome Project.</title>
        <authorList>
            <person name="Zhang R.-G."/>
        </authorList>
    </citation>
    <scope>NUCLEOTIDE SEQUENCE</scope>
    <source>
        <strain evidence="9">Huo1</strain>
        <tissue evidence="9">Leaf</tissue>
    </source>
</reference>
<dbReference type="InterPro" id="IPR001356">
    <property type="entry name" value="HD"/>
</dbReference>
<dbReference type="CDD" id="cd00086">
    <property type="entry name" value="homeodomain"/>
    <property type="match status" value="1"/>
</dbReference>
<dbReference type="PANTHER" id="PTHR37392:SF1">
    <property type="entry name" value="OS09G0556800 PROTEIN"/>
    <property type="match status" value="1"/>
</dbReference>
<dbReference type="AlphaFoldDB" id="A0A8X8XFE8"/>
<dbReference type="Proteomes" id="UP000298416">
    <property type="component" value="Unassembled WGS sequence"/>
</dbReference>
<evidence type="ECO:0000313" key="9">
    <source>
        <dbReference type="EMBL" id="KAG6410461.1"/>
    </source>
</evidence>
<keyword evidence="4 5" id="KW-0539">Nucleus</keyword>
<dbReference type="PANTHER" id="PTHR37392">
    <property type="entry name" value="OS09G0556800 PROTEIN"/>
    <property type="match status" value="1"/>
</dbReference>
<feature type="region of interest" description="Disordered" evidence="7">
    <location>
        <begin position="524"/>
        <end position="546"/>
    </location>
</feature>
<dbReference type="PROSITE" id="PS50071">
    <property type="entry name" value="HOMEOBOX_2"/>
    <property type="match status" value="1"/>
</dbReference>
<dbReference type="GO" id="GO:0003677">
    <property type="term" value="F:DNA binding"/>
    <property type="evidence" value="ECO:0007669"/>
    <property type="project" value="UniProtKB-UniRule"/>
</dbReference>
<reference evidence="9" key="1">
    <citation type="submission" date="2018-01" db="EMBL/GenBank/DDBJ databases">
        <authorList>
            <person name="Mao J.F."/>
        </authorList>
    </citation>
    <scope>NUCLEOTIDE SEQUENCE</scope>
    <source>
        <strain evidence="9">Huo1</strain>
        <tissue evidence="9">Leaf</tissue>
    </source>
</reference>
<evidence type="ECO:0000256" key="4">
    <source>
        <dbReference type="ARBA" id="ARBA00023242"/>
    </source>
</evidence>
<feature type="coiled-coil region" evidence="6">
    <location>
        <begin position="119"/>
        <end position="146"/>
    </location>
</feature>
<proteinExistence type="predicted"/>
<keyword evidence="2 5" id="KW-0238">DNA-binding</keyword>
<evidence type="ECO:0000259" key="8">
    <source>
        <dbReference type="PROSITE" id="PS50071"/>
    </source>
</evidence>
<dbReference type="InterPro" id="IPR005541">
    <property type="entry name" value="KNOX2"/>
</dbReference>
<dbReference type="SMART" id="SM00389">
    <property type="entry name" value="HOX"/>
    <property type="match status" value="1"/>
</dbReference>
<evidence type="ECO:0000256" key="3">
    <source>
        <dbReference type="ARBA" id="ARBA00023155"/>
    </source>
</evidence>
<evidence type="ECO:0000256" key="5">
    <source>
        <dbReference type="PROSITE-ProRule" id="PRU00108"/>
    </source>
</evidence>
<accession>A0A8X8XFE8</accession>
<feature type="domain" description="Homeobox" evidence="8">
    <location>
        <begin position="115"/>
        <end position="167"/>
    </location>
</feature>
<feature type="DNA-binding region" description="Homeobox" evidence="5">
    <location>
        <begin position="117"/>
        <end position="168"/>
    </location>
</feature>
<protein>
    <recommendedName>
        <fullName evidence="8">Homeobox domain-containing protein</fullName>
    </recommendedName>
</protein>
<name>A0A8X8XFE8_SALSN</name>
<evidence type="ECO:0000256" key="1">
    <source>
        <dbReference type="ARBA" id="ARBA00004123"/>
    </source>
</evidence>
<evidence type="ECO:0000313" key="10">
    <source>
        <dbReference type="Proteomes" id="UP000298416"/>
    </source>
</evidence>
<dbReference type="EMBL" id="PNBA02000010">
    <property type="protein sequence ID" value="KAG6410461.1"/>
    <property type="molecule type" value="Genomic_DNA"/>
</dbReference>
<evidence type="ECO:0000256" key="2">
    <source>
        <dbReference type="ARBA" id="ARBA00023125"/>
    </source>
</evidence>
<dbReference type="GO" id="GO:0006355">
    <property type="term" value="P:regulation of DNA-templated transcription"/>
    <property type="evidence" value="ECO:0007669"/>
    <property type="project" value="InterPro"/>
</dbReference>
<dbReference type="Pfam" id="PF03791">
    <property type="entry name" value="KNOX2"/>
    <property type="match status" value="1"/>
</dbReference>
<dbReference type="GO" id="GO:0005634">
    <property type="term" value="C:nucleus"/>
    <property type="evidence" value="ECO:0007669"/>
    <property type="project" value="UniProtKB-SubCell"/>
</dbReference>
<feature type="region of interest" description="Disordered" evidence="7">
    <location>
        <begin position="70"/>
        <end position="114"/>
    </location>
</feature>
<dbReference type="Pfam" id="PF05920">
    <property type="entry name" value="Homeobox_KN"/>
    <property type="match status" value="1"/>
</dbReference>
<evidence type="ECO:0000256" key="7">
    <source>
        <dbReference type="SAM" id="MobiDB-lite"/>
    </source>
</evidence>
<dbReference type="InterPro" id="IPR008422">
    <property type="entry name" value="KN_HD"/>
</dbReference>
<sequence length="563" mass="63213">MLLYDFSTQLNVLYKHSKFNKLTPAEMFRNTHYVLLLSSFKEQLQQHVRVHAMEAVMACWELEQSLQSLTGVAPGEGSGATMSDDDEDQADSETNLFDESRDGGDNMGFGPLVPSETERSLMERVRQELKHELKQEEDKARLVQETGLQLKQINNWFINQRKRNWHSNPSSSSTPKSKRKRYILGLVDQKPTNPTSIAMHSEERERGNYCCSCIVSDNLKWQQDSFHQILNLIGLSKEGIVPANEVSAFRTHLLDTLAALPADHEPPSFLRDKLIFLQELLNAKCISEEEYHASKRPLLQRLAVQGAEIEARNVIVGVLHKETKNDEWSEIDLKDDKGSEAERVKRMKGVASVLGLASSDKRGKLKENNAVSAGCSSSSDERGDGFKSILMEESSPSPVVDERKRSVSGKVKKATLRAALQREGEGSCSCGLHEAEGKEKVKLGKRVWGFDGLKKWRRNETKHEIAQFSSVDEEEGYGGKLVPNPVGEGPDTRQIKRKLHPNGAPADFFVDKVVAENIKAALANQKRHRRSSNVRPPVSESIHHSNEKGLNSSIPFWVIQNMV</sequence>
<dbReference type="Gene3D" id="1.10.10.60">
    <property type="entry name" value="Homeodomain-like"/>
    <property type="match status" value="1"/>
</dbReference>
<organism evidence="9">
    <name type="scientific">Salvia splendens</name>
    <name type="common">Scarlet sage</name>
    <dbReference type="NCBI Taxonomy" id="180675"/>
    <lineage>
        <taxon>Eukaryota</taxon>
        <taxon>Viridiplantae</taxon>
        <taxon>Streptophyta</taxon>
        <taxon>Embryophyta</taxon>
        <taxon>Tracheophyta</taxon>
        <taxon>Spermatophyta</taxon>
        <taxon>Magnoliopsida</taxon>
        <taxon>eudicotyledons</taxon>
        <taxon>Gunneridae</taxon>
        <taxon>Pentapetalae</taxon>
        <taxon>asterids</taxon>
        <taxon>lamiids</taxon>
        <taxon>Lamiales</taxon>
        <taxon>Lamiaceae</taxon>
        <taxon>Nepetoideae</taxon>
        <taxon>Mentheae</taxon>
        <taxon>Salviinae</taxon>
        <taxon>Salvia</taxon>
        <taxon>Salvia subgen. Calosphace</taxon>
        <taxon>core Calosphace</taxon>
    </lineage>
</organism>
<dbReference type="SUPFAM" id="SSF46689">
    <property type="entry name" value="Homeodomain-like"/>
    <property type="match status" value="1"/>
</dbReference>
<keyword evidence="6" id="KW-0175">Coiled coil</keyword>
<comment type="caution">
    <text evidence="9">The sequence shown here is derived from an EMBL/GenBank/DDBJ whole genome shotgun (WGS) entry which is preliminary data.</text>
</comment>
<comment type="subcellular location">
    <subcellularLocation>
        <location evidence="1 5">Nucleus</location>
    </subcellularLocation>
</comment>
<dbReference type="InterPro" id="IPR009057">
    <property type="entry name" value="Homeodomain-like_sf"/>
</dbReference>
<keyword evidence="3 5" id="KW-0371">Homeobox</keyword>
<gene>
    <name evidence="9" type="ORF">SASPL_128522</name>
</gene>